<dbReference type="InterPro" id="IPR017925">
    <property type="entry name" value="DHFR_CS"/>
</dbReference>
<dbReference type="GO" id="GO:0046655">
    <property type="term" value="P:folic acid metabolic process"/>
    <property type="evidence" value="ECO:0007669"/>
    <property type="project" value="TreeGrafter"/>
</dbReference>
<reference evidence="9" key="1">
    <citation type="submission" date="2022-11" db="EMBL/GenBank/DDBJ databases">
        <title>Genome Sequence of Cubamyces cubensis.</title>
        <authorList>
            <person name="Buettner E."/>
        </authorList>
    </citation>
    <scope>NUCLEOTIDE SEQUENCE</scope>
    <source>
        <strain evidence="9">MPL-01</strain>
    </source>
</reference>
<evidence type="ECO:0000256" key="6">
    <source>
        <dbReference type="ARBA" id="ARBA00023002"/>
    </source>
</evidence>
<dbReference type="GO" id="GO:0006730">
    <property type="term" value="P:one-carbon metabolic process"/>
    <property type="evidence" value="ECO:0007669"/>
    <property type="project" value="UniProtKB-KW"/>
</dbReference>
<evidence type="ECO:0000256" key="2">
    <source>
        <dbReference type="ARBA" id="ARBA00012856"/>
    </source>
</evidence>
<accession>A0AAD7U1I9</accession>
<dbReference type="EC" id="1.5.1.3" evidence="2"/>
<dbReference type="Pfam" id="PF00186">
    <property type="entry name" value="DHFR_1"/>
    <property type="match status" value="1"/>
</dbReference>
<dbReference type="PRINTS" id="PR00070">
    <property type="entry name" value="DHFR"/>
</dbReference>
<dbReference type="Proteomes" id="UP001215151">
    <property type="component" value="Unassembled WGS sequence"/>
</dbReference>
<evidence type="ECO:0000256" key="7">
    <source>
        <dbReference type="RuleBase" id="RU004474"/>
    </source>
</evidence>
<dbReference type="PROSITE" id="PS51330">
    <property type="entry name" value="DHFR_2"/>
    <property type="match status" value="1"/>
</dbReference>
<comment type="caution">
    <text evidence="9">The sequence shown here is derived from an EMBL/GenBank/DDBJ whole genome shotgun (WGS) entry which is preliminary data.</text>
</comment>
<dbReference type="GO" id="GO:0004146">
    <property type="term" value="F:dihydrofolate reductase activity"/>
    <property type="evidence" value="ECO:0007669"/>
    <property type="project" value="UniProtKB-EC"/>
</dbReference>
<dbReference type="SUPFAM" id="SSF53597">
    <property type="entry name" value="Dihydrofolate reductase-like"/>
    <property type="match status" value="1"/>
</dbReference>
<dbReference type="GO" id="GO:0046654">
    <property type="term" value="P:tetrahydrofolate biosynthetic process"/>
    <property type="evidence" value="ECO:0007669"/>
    <property type="project" value="InterPro"/>
</dbReference>
<evidence type="ECO:0000313" key="9">
    <source>
        <dbReference type="EMBL" id="KAJ8489802.1"/>
    </source>
</evidence>
<dbReference type="PANTHER" id="PTHR48069">
    <property type="entry name" value="DIHYDROFOLATE REDUCTASE"/>
    <property type="match status" value="1"/>
</dbReference>
<keyword evidence="10" id="KW-1185">Reference proteome</keyword>
<sequence>MPRLTIVVAATRNNGIGRNSQLPWRLSKEMAFFKKLTTTSPEGTINAVVMGRATWESIPKKFKPLPQRANIVISRNEQYELMSVDAGAPSTPVYLHSSIESAAARLVGPYSMERPLHRSFVIGGAHIYNATLALPPTSDTFVDRILLTRILSPAFEDCDVFFPDFLDDNGTDGNGRSWKRASFEELKEWAGFDVPEGIQEENGVQYEFQMWVR</sequence>
<dbReference type="InterPro" id="IPR001796">
    <property type="entry name" value="DHFR_dom"/>
</dbReference>
<evidence type="ECO:0000256" key="3">
    <source>
        <dbReference type="ARBA" id="ARBA00018886"/>
    </source>
</evidence>
<evidence type="ECO:0000259" key="8">
    <source>
        <dbReference type="PROSITE" id="PS51330"/>
    </source>
</evidence>
<evidence type="ECO:0000313" key="10">
    <source>
        <dbReference type="Proteomes" id="UP001215151"/>
    </source>
</evidence>
<dbReference type="AlphaFoldDB" id="A0AAD7U1I9"/>
<evidence type="ECO:0000256" key="4">
    <source>
        <dbReference type="ARBA" id="ARBA00022563"/>
    </source>
</evidence>
<keyword evidence="6" id="KW-0560">Oxidoreductase</keyword>
<dbReference type="GO" id="GO:0046452">
    <property type="term" value="P:dihydrofolate metabolic process"/>
    <property type="evidence" value="ECO:0007669"/>
    <property type="project" value="TreeGrafter"/>
</dbReference>
<dbReference type="EMBL" id="JAPEVG010000044">
    <property type="protein sequence ID" value="KAJ8489802.1"/>
    <property type="molecule type" value="Genomic_DNA"/>
</dbReference>
<feature type="domain" description="DHFR" evidence="8">
    <location>
        <begin position="3"/>
        <end position="213"/>
    </location>
</feature>
<protein>
    <recommendedName>
        <fullName evidence="3">Dihydrofolate reductase</fullName>
        <ecNumber evidence="2">1.5.1.3</ecNumber>
    </recommendedName>
</protein>
<dbReference type="Gene3D" id="3.40.430.10">
    <property type="entry name" value="Dihydrofolate Reductase, subunit A"/>
    <property type="match status" value="1"/>
</dbReference>
<dbReference type="PANTHER" id="PTHR48069:SF3">
    <property type="entry name" value="DIHYDROFOLATE REDUCTASE"/>
    <property type="match status" value="1"/>
</dbReference>
<dbReference type="GO" id="GO:0050661">
    <property type="term" value="F:NADP binding"/>
    <property type="evidence" value="ECO:0007669"/>
    <property type="project" value="InterPro"/>
</dbReference>
<comment type="similarity">
    <text evidence="7">Belongs to the dihydrofolate reductase family.</text>
</comment>
<dbReference type="CDD" id="cd00209">
    <property type="entry name" value="DHFR"/>
    <property type="match status" value="1"/>
</dbReference>
<organism evidence="9 10">
    <name type="scientific">Trametes cubensis</name>
    <dbReference type="NCBI Taxonomy" id="1111947"/>
    <lineage>
        <taxon>Eukaryota</taxon>
        <taxon>Fungi</taxon>
        <taxon>Dikarya</taxon>
        <taxon>Basidiomycota</taxon>
        <taxon>Agaricomycotina</taxon>
        <taxon>Agaricomycetes</taxon>
        <taxon>Polyporales</taxon>
        <taxon>Polyporaceae</taxon>
        <taxon>Trametes</taxon>
    </lineage>
</organism>
<dbReference type="PROSITE" id="PS00075">
    <property type="entry name" value="DHFR_1"/>
    <property type="match status" value="1"/>
</dbReference>
<gene>
    <name evidence="9" type="ORF">ONZ51_g2713</name>
</gene>
<dbReference type="InterPro" id="IPR024072">
    <property type="entry name" value="DHFR-like_dom_sf"/>
</dbReference>
<dbReference type="InterPro" id="IPR012259">
    <property type="entry name" value="DHFR"/>
</dbReference>
<proteinExistence type="inferred from homology"/>
<evidence type="ECO:0000256" key="5">
    <source>
        <dbReference type="ARBA" id="ARBA00022857"/>
    </source>
</evidence>
<keyword evidence="5" id="KW-0521">NADP</keyword>
<evidence type="ECO:0000256" key="1">
    <source>
        <dbReference type="ARBA" id="ARBA00004903"/>
    </source>
</evidence>
<keyword evidence="4" id="KW-0554">One-carbon metabolism</keyword>
<name>A0AAD7U1I9_9APHY</name>
<comment type="pathway">
    <text evidence="1">Cofactor biosynthesis; tetrahydrofolate biosynthesis; 5,6,7,8-tetrahydrofolate from 7,8-dihydrofolate: step 1/1.</text>
</comment>
<dbReference type="GO" id="GO:0005739">
    <property type="term" value="C:mitochondrion"/>
    <property type="evidence" value="ECO:0007669"/>
    <property type="project" value="TreeGrafter"/>
</dbReference>